<dbReference type="EMBL" id="KQ981855">
    <property type="protein sequence ID" value="KYN34935.1"/>
    <property type="molecule type" value="Genomic_DNA"/>
</dbReference>
<gene>
    <name evidence="1" type="ORF">ALC56_10903</name>
</gene>
<keyword evidence="2" id="KW-1185">Reference proteome</keyword>
<reference evidence="1 2" key="1">
    <citation type="submission" date="2016-03" db="EMBL/GenBank/DDBJ databases">
        <title>Trachymyrmex septentrionalis WGS genome.</title>
        <authorList>
            <person name="Nygaard S."/>
            <person name="Hu H."/>
            <person name="Boomsma J."/>
            <person name="Zhang G."/>
        </authorList>
    </citation>
    <scope>NUCLEOTIDE SEQUENCE [LARGE SCALE GENOMIC DNA]</scope>
    <source>
        <strain evidence="1">Tsep2-gDNA-1</strain>
        <tissue evidence="1">Whole body</tissue>
    </source>
</reference>
<evidence type="ECO:0000313" key="1">
    <source>
        <dbReference type="EMBL" id="KYN34935.1"/>
    </source>
</evidence>
<sequence>MSHVFAYPAYLGLSGTRFGEKLSNQISHRNYFNFEICREKNPYESSIIHVIVNHVAITVPFKCPDMVVGGLIPDNFIDLEWENDRNSGIPEMETVILPLVSSLSNSQ</sequence>
<dbReference type="Proteomes" id="UP000078541">
    <property type="component" value="Unassembled WGS sequence"/>
</dbReference>
<accession>A0A195F2Y3</accession>
<organism evidence="1 2">
    <name type="scientific">Trachymyrmex septentrionalis</name>
    <dbReference type="NCBI Taxonomy" id="34720"/>
    <lineage>
        <taxon>Eukaryota</taxon>
        <taxon>Metazoa</taxon>
        <taxon>Ecdysozoa</taxon>
        <taxon>Arthropoda</taxon>
        <taxon>Hexapoda</taxon>
        <taxon>Insecta</taxon>
        <taxon>Pterygota</taxon>
        <taxon>Neoptera</taxon>
        <taxon>Endopterygota</taxon>
        <taxon>Hymenoptera</taxon>
        <taxon>Apocrita</taxon>
        <taxon>Aculeata</taxon>
        <taxon>Formicoidea</taxon>
        <taxon>Formicidae</taxon>
        <taxon>Myrmicinae</taxon>
        <taxon>Trachymyrmex</taxon>
    </lineage>
</organism>
<proteinExistence type="predicted"/>
<dbReference type="AlphaFoldDB" id="A0A195F2Y3"/>
<protein>
    <submittedName>
        <fullName evidence="1">Uncharacterized protein</fullName>
    </submittedName>
</protein>
<name>A0A195F2Y3_9HYME</name>
<evidence type="ECO:0000313" key="2">
    <source>
        <dbReference type="Proteomes" id="UP000078541"/>
    </source>
</evidence>